<dbReference type="OrthoDB" id="225944at2157"/>
<dbReference type="EMBL" id="WSZK01000010">
    <property type="protein sequence ID" value="MWG33735.1"/>
    <property type="molecule type" value="Genomic_DNA"/>
</dbReference>
<gene>
    <name evidence="2" type="ORF">GQS65_04370</name>
</gene>
<dbReference type="GO" id="GO:0004803">
    <property type="term" value="F:transposase activity"/>
    <property type="evidence" value="ECO:0007669"/>
    <property type="project" value="InterPro"/>
</dbReference>
<dbReference type="Proteomes" id="UP000451471">
    <property type="component" value="Unassembled WGS sequence"/>
</dbReference>
<feature type="domain" description="Transposase IS4-like" evidence="1">
    <location>
        <begin position="2"/>
        <end position="137"/>
    </location>
</feature>
<proteinExistence type="predicted"/>
<accession>A0A6B0GNM5</accession>
<dbReference type="AlphaFoldDB" id="A0A6B0GNM5"/>
<name>A0A6B0GNM5_9EURY</name>
<dbReference type="InterPro" id="IPR002559">
    <property type="entry name" value="Transposase_11"/>
</dbReference>
<evidence type="ECO:0000259" key="1">
    <source>
        <dbReference type="Pfam" id="PF01609"/>
    </source>
</evidence>
<dbReference type="InterPro" id="IPR012337">
    <property type="entry name" value="RNaseH-like_sf"/>
</dbReference>
<dbReference type="GO" id="GO:0003677">
    <property type="term" value="F:DNA binding"/>
    <property type="evidence" value="ECO:0007669"/>
    <property type="project" value="InterPro"/>
</dbReference>
<evidence type="ECO:0000313" key="2">
    <source>
        <dbReference type="EMBL" id="MWG33735.1"/>
    </source>
</evidence>
<evidence type="ECO:0000313" key="3">
    <source>
        <dbReference type="Proteomes" id="UP000451471"/>
    </source>
</evidence>
<reference evidence="2 3" key="1">
    <citation type="submission" date="2019-12" db="EMBL/GenBank/DDBJ databases">
        <title>Halocatena pleomorpha gen. nov. sp. nov., an extremely halophilic archaeon of family Halobacteriaceae isolated from saltpan soil.</title>
        <authorList>
            <person name="Pal Y."/>
            <person name="Verma A."/>
            <person name="Krishnamurthi S."/>
            <person name="Kumar P."/>
        </authorList>
    </citation>
    <scope>NUCLEOTIDE SEQUENCE [LARGE SCALE GENOMIC DNA]</scope>
    <source>
        <strain evidence="2 3">JCM 16495</strain>
    </source>
</reference>
<dbReference type="RefSeq" id="WP_158203462.1">
    <property type="nucleotide sequence ID" value="NZ_WSZK01000010.1"/>
</dbReference>
<protein>
    <submittedName>
        <fullName evidence="2">Transposase</fullName>
    </submittedName>
</protein>
<sequence length="179" mass="20423">MLADRGFESHKVYQTLDNLGVYYLLPKISRSPEFEVTEEMADAGVDTRVNCGQLETTLGCHECRVLYVPERDGSTHAFITNRSIGPEHAAAWVERYANRWCIENEYRAIKQEFLATTSSTSHALRTFYFVFGILMYNVWRLTDVLLKASVTRELTTYTPVLTAGELADWVALHLHAEPD</sequence>
<organism evidence="2 3">
    <name type="scientific">Halomarina oriensis</name>
    <dbReference type="NCBI Taxonomy" id="671145"/>
    <lineage>
        <taxon>Archaea</taxon>
        <taxon>Methanobacteriati</taxon>
        <taxon>Methanobacteriota</taxon>
        <taxon>Stenosarchaea group</taxon>
        <taxon>Halobacteria</taxon>
        <taxon>Halobacteriales</taxon>
        <taxon>Natronomonadaceae</taxon>
        <taxon>Halomarina</taxon>
    </lineage>
</organism>
<keyword evidence="3" id="KW-1185">Reference proteome</keyword>
<dbReference type="Pfam" id="PF01609">
    <property type="entry name" value="DDE_Tnp_1"/>
    <property type="match status" value="1"/>
</dbReference>
<comment type="caution">
    <text evidence="2">The sequence shown here is derived from an EMBL/GenBank/DDBJ whole genome shotgun (WGS) entry which is preliminary data.</text>
</comment>
<dbReference type="SUPFAM" id="SSF53098">
    <property type="entry name" value="Ribonuclease H-like"/>
    <property type="match status" value="1"/>
</dbReference>
<dbReference type="GO" id="GO:0006313">
    <property type="term" value="P:DNA transposition"/>
    <property type="evidence" value="ECO:0007669"/>
    <property type="project" value="InterPro"/>
</dbReference>